<organism evidence="1">
    <name type="scientific">termite gut metagenome</name>
    <dbReference type="NCBI Taxonomy" id="433724"/>
    <lineage>
        <taxon>unclassified sequences</taxon>
        <taxon>metagenomes</taxon>
        <taxon>organismal metagenomes</taxon>
    </lineage>
</organism>
<gene>
    <name evidence="1" type="ORF">EZS27_014766</name>
</gene>
<protein>
    <submittedName>
        <fullName evidence="1">Uncharacterized protein</fullName>
    </submittedName>
</protein>
<name>A0A5J4RVY8_9ZZZZ</name>
<proteinExistence type="predicted"/>
<accession>A0A5J4RVY8</accession>
<dbReference type="EMBL" id="SNRY01000728">
    <property type="protein sequence ID" value="KAA6337131.1"/>
    <property type="molecule type" value="Genomic_DNA"/>
</dbReference>
<evidence type="ECO:0000313" key="1">
    <source>
        <dbReference type="EMBL" id="KAA6337131.1"/>
    </source>
</evidence>
<comment type="caution">
    <text evidence="1">The sequence shown here is derived from an EMBL/GenBank/DDBJ whole genome shotgun (WGS) entry which is preliminary data.</text>
</comment>
<sequence>MAPILGQLITLSEQLSEVSDALSGLDEAGEDLTRAKDRLLTKADPAKLTWAQVLVNYHARISALELQAKVLGLSKDEDGNTVVINGILGTIQAQILALQTGIPGGEGGEPDYSAIANALADVLVTNEDFLTAIIDAIGEINPDLVTLRAEINSLVTGIAYLKDNNPNLTFNRVPALVEYTFGEGLTGAISFATSKTGDGVATASVLVRVTPTNAKLTEENIVLINNKEQTGVNDYVKVYGVDAYTGLVTKADGGIYKVTFTLGENYDASKLNALINSGGKKVAFAIAVKSSTETGTRYVATDYDTSIGVNSTSTSVYNSELSYTVNGTPLKDLTNRYDGSSDKVKEKAWTSTMNPKNNVDPSTKIKDDSEDVRKKATLAPLAAAIGEGVEVELDEDFADNILAYYIDFDTNGATDADKTLWAAGNISGLDQVYGTKDPAIITANASALEGKEVGYRVYAVNYDGTLVDPDGKAFYVSYGAKALTGEPINFVYNIIAAETAVAKETPNRIAFVFPEGADVNKVADYTFEINAENGTGDGEKFSTGDLERYPSESAPKGTGVVHNWRDTKFLALGNIDLTKLNDEGRPYSGSLKLLDASGHALVTYPVTLTKNMPTKFPVDGLKLAQAILEKDGRVDLAANAAAHTFADALDKDVPGWSGISANLAVSLSYTDIAGVSHTNLIKSANTFTPSDDWKNQDITVTIGYNFNAIAYGNANAANNVFLSNLKYILRYGSTTLSNISYSWDTNKAWNSRIVYSKTANEIKKKDGGIIDITIADIKAKKGTGNAVSLKFAANAIYNSSTITTGILRLIDNAGNSTNVNAAISGDATAITFGAVTLPAGVSDFTPTKAIFYLNSLTIPAASGVTWNKVEVIGFDITTITETVVSSTTVAALNVLNAVALDAISSGTTFAQLVQGIVGRGIDISAGYEAEYLATTGELSFRVTSLDGLTLPIYVPTSNNVESLAKIAKGESAIYSLTAKVYGNPVGAASIGTMTLNGGKAYLKFNADKIPTKVTNTCIITDFKLLNKQTGAEVTVAGIGELKTGTITFTFKD</sequence>
<dbReference type="AlphaFoldDB" id="A0A5J4RVY8"/>
<reference evidence="1" key="1">
    <citation type="submission" date="2019-03" db="EMBL/GenBank/DDBJ databases">
        <title>Single cell metagenomics reveals metabolic interactions within the superorganism composed of flagellate Streblomastix strix and complex community of Bacteroidetes bacteria on its surface.</title>
        <authorList>
            <person name="Treitli S.C."/>
            <person name="Kolisko M."/>
            <person name="Husnik F."/>
            <person name="Keeling P."/>
            <person name="Hampl V."/>
        </authorList>
    </citation>
    <scope>NUCLEOTIDE SEQUENCE</scope>
    <source>
        <strain evidence="1">STM</strain>
    </source>
</reference>